<name>A0A1I1GBS0_9GAMM</name>
<proteinExistence type="predicted"/>
<evidence type="ECO:0000313" key="1">
    <source>
        <dbReference type="EMBL" id="SFC07308.1"/>
    </source>
</evidence>
<reference evidence="2" key="1">
    <citation type="submission" date="2016-10" db="EMBL/GenBank/DDBJ databases">
        <authorList>
            <person name="Varghese N."/>
            <person name="Submissions S."/>
        </authorList>
    </citation>
    <scope>NUCLEOTIDE SEQUENCE [LARGE SCALE GENOMIC DNA]</scope>
    <source>
        <strain evidence="2">DSM 23439</strain>
    </source>
</reference>
<protein>
    <submittedName>
        <fullName evidence="1">Uncharacterized protein</fullName>
    </submittedName>
</protein>
<evidence type="ECO:0000313" key="2">
    <source>
        <dbReference type="Proteomes" id="UP000199046"/>
    </source>
</evidence>
<dbReference type="AlphaFoldDB" id="A0A1I1GBS0"/>
<accession>A0A1I1GBS0</accession>
<sequence length="70" mass="8031">MTPTGYRGGPRCPECNITLSWPVRTLDHHELRCPNGHYICTMQEFRQAAYELAMAEEVQLHRIGMTRKAG</sequence>
<gene>
    <name evidence="1" type="ORF">SAMN05421848_0440</name>
</gene>
<keyword evidence="2" id="KW-1185">Reference proteome</keyword>
<dbReference type="EMBL" id="FOLY01000001">
    <property type="protein sequence ID" value="SFC07308.1"/>
    <property type="molecule type" value="Genomic_DNA"/>
</dbReference>
<organism evidence="1 2">
    <name type="scientific">Kushneria avicenniae</name>
    <dbReference type="NCBI Taxonomy" id="402385"/>
    <lineage>
        <taxon>Bacteria</taxon>
        <taxon>Pseudomonadati</taxon>
        <taxon>Pseudomonadota</taxon>
        <taxon>Gammaproteobacteria</taxon>
        <taxon>Oceanospirillales</taxon>
        <taxon>Halomonadaceae</taxon>
        <taxon>Kushneria</taxon>
    </lineage>
</organism>
<dbReference type="OrthoDB" id="6183479at2"/>
<dbReference type="RefSeq" id="WP_090130343.1">
    <property type="nucleotide sequence ID" value="NZ_FOLY01000001.1"/>
</dbReference>
<dbReference type="Proteomes" id="UP000199046">
    <property type="component" value="Unassembled WGS sequence"/>
</dbReference>
<dbReference type="STRING" id="402385.SAMN05421848_0440"/>